<feature type="compositionally biased region" description="Low complexity" evidence="1">
    <location>
        <begin position="1"/>
        <end position="21"/>
    </location>
</feature>
<feature type="region of interest" description="Disordered" evidence="1">
    <location>
        <begin position="1"/>
        <end position="198"/>
    </location>
</feature>
<proteinExistence type="predicted"/>
<dbReference type="OrthoDB" id="2537769at2759"/>
<dbReference type="EMBL" id="BLZA01000032">
    <property type="protein sequence ID" value="GHJ88795.1"/>
    <property type="molecule type" value="Genomic_DNA"/>
</dbReference>
<keyword evidence="3" id="KW-1185">Reference proteome</keyword>
<evidence type="ECO:0000256" key="1">
    <source>
        <dbReference type="SAM" id="MobiDB-lite"/>
    </source>
</evidence>
<dbReference type="Proteomes" id="UP000620104">
    <property type="component" value="Unassembled WGS sequence"/>
</dbReference>
<comment type="caution">
    <text evidence="2">The sequence shown here is derived from an EMBL/GenBank/DDBJ whole genome shotgun (WGS) entry which is preliminary data.</text>
</comment>
<evidence type="ECO:0008006" key="4">
    <source>
        <dbReference type="Google" id="ProtNLM"/>
    </source>
</evidence>
<gene>
    <name evidence="2" type="ORF">NliqN6_5197</name>
</gene>
<evidence type="ECO:0000313" key="2">
    <source>
        <dbReference type="EMBL" id="GHJ88795.1"/>
    </source>
</evidence>
<protein>
    <recommendedName>
        <fullName evidence="4">DUF2461 domain-containing protein</fullName>
    </recommendedName>
</protein>
<sequence>MSSRRTSTRTRTVTPGRSVTTLKNFGTKSASTAKGVAPRKNGKAISGKPNKDDVRSATESQDSTSEDDPEDEDEYEESDGDVAIEEEDSETEDMESDDIDEPSSKRGTSKRKVPAKGKANGSSATTAKRQKISAKGKAVVKPVKAGSAGAKDIKTKPKIGDNYPDPAASESEGGEASEENDYSSYSEGDGESDESIELEEGQEIKGRIFSAPKTGHVPPGQISRNTFKFLVNLQDPEKNDREWFKSREPAYRLAEQEWKDFVSILTNRFREVDRELPILPPKDLIHRIYRDVRFSNDKTPYKKHFSMSISRSGRKGIWAGYFVSVQPRGRSLIAGGIWAPGKNELASIRHAIKTDSSELRNIISAPDFTKLFGPASPDGKGKGARCNVFGHDDQLKVAPKGVAKDHPDIDLLKLRSVAVVKNFRDEEVNSPEFMDILLLVASKIVPLVHYLNSAIALPAPAAEAA</sequence>
<evidence type="ECO:0000313" key="3">
    <source>
        <dbReference type="Proteomes" id="UP000620104"/>
    </source>
</evidence>
<feature type="compositionally biased region" description="Low complexity" evidence="1">
    <location>
        <begin position="135"/>
        <end position="150"/>
    </location>
</feature>
<accession>A0A8H3YGF3</accession>
<dbReference type="PANTHER" id="PTHR36452">
    <property type="entry name" value="CHROMOSOME 12, WHOLE GENOME SHOTGUN SEQUENCE"/>
    <property type="match status" value="1"/>
</dbReference>
<dbReference type="NCBIfam" id="TIGR02453">
    <property type="entry name" value="TIGR02453 family protein"/>
    <property type="match status" value="1"/>
</dbReference>
<dbReference type="InterPro" id="IPR012808">
    <property type="entry name" value="CHP02453"/>
</dbReference>
<feature type="compositionally biased region" description="Acidic residues" evidence="1">
    <location>
        <begin position="188"/>
        <end position="198"/>
    </location>
</feature>
<organism evidence="2 3">
    <name type="scientific">Naganishia liquefaciens</name>
    <dbReference type="NCBI Taxonomy" id="104408"/>
    <lineage>
        <taxon>Eukaryota</taxon>
        <taxon>Fungi</taxon>
        <taxon>Dikarya</taxon>
        <taxon>Basidiomycota</taxon>
        <taxon>Agaricomycotina</taxon>
        <taxon>Tremellomycetes</taxon>
        <taxon>Filobasidiales</taxon>
        <taxon>Filobasidiaceae</taxon>
        <taxon>Naganishia</taxon>
    </lineage>
</organism>
<name>A0A8H3YGF3_9TREE</name>
<dbReference type="Pfam" id="PF09365">
    <property type="entry name" value="DUF2461"/>
    <property type="match status" value="1"/>
</dbReference>
<feature type="compositionally biased region" description="Acidic residues" evidence="1">
    <location>
        <begin position="64"/>
        <end position="101"/>
    </location>
</feature>
<dbReference type="AlphaFoldDB" id="A0A8H3YGF3"/>
<feature type="compositionally biased region" description="Polar residues" evidence="1">
    <location>
        <begin position="22"/>
        <end position="32"/>
    </location>
</feature>
<reference evidence="2" key="1">
    <citation type="submission" date="2020-07" db="EMBL/GenBank/DDBJ databases">
        <title>Draft Genome Sequence of a Deep-Sea Yeast, Naganishia (Cryptococcus) liquefaciens strain N6.</title>
        <authorList>
            <person name="Han Y.W."/>
            <person name="Kajitani R."/>
            <person name="Morimoto H."/>
            <person name="Parhat M."/>
            <person name="Tsubouchi H."/>
            <person name="Bakenova O."/>
            <person name="Ogata M."/>
            <person name="Argunhan B."/>
            <person name="Aoki R."/>
            <person name="Kajiwara S."/>
            <person name="Itoh T."/>
            <person name="Iwasaki H."/>
        </authorList>
    </citation>
    <scope>NUCLEOTIDE SEQUENCE</scope>
    <source>
        <strain evidence="2">N6</strain>
    </source>
</reference>
<dbReference type="PANTHER" id="PTHR36452:SF1">
    <property type="entry name" value="DUF2461 DOMAIN-CONTAINING PROTEIN"/>
    <property type="match status" value="1"/>
</dbReference>
<feature type="compositionally biased region" description="Acidic residues" evidence="1">
    <location>
        <begin position="172"/>
        <end position="181"/>
    </location>
</feature>